<dbReference type="EMBL" id="CAJVQB010013403">
    <property type="protein sequence ID" value="CAG8761917.1"/>
    <property type="molecule type" value="Genomic_DNA"/>
</dbReference>
<dbReference type="Proteomes" id="UP000789901">
    <property type="component" value="Unassembled WGS sequence"/>
</dbReference>
<feature type="non-terminal residue" evidence="1">
    <location>
        <position position="272"/>
    </location>
</feature>
<proteinExistence type="predicted"/>
<gene>
    <name evidence="1" type="ORF">GMARGA_LOCUS17581</name>
</gene>
<evidence type="ECO:0000313" key="2">
    <source>
        <dbReference type="Proteomes" id="UP000789901"/>
    </source>
</evidence>
<comment type="caution">
    <text evidence="1">The sequence shown here is derived from an EMBL/GenBank/DDBJ whole genome shotgun (WGS) entry which is preliminary data.</text>
</comment>
<sequence length="272" mass="31394">MPNQKKNARTYIPENISEDSDTAVPNTVKATQNWIKKLDEFRLYYNYVTPIETIEDPSLIEQQICKFIAQMTKIDRGKYKAKTVKQAIDRINRYISKNGAIRSLNLYDKYQFPDLYNILNELGEKEKSVTLTVQQVREIFNDEFLDSKMLQARTINEKLKSDTSGPTSNLTKYISKHPSDASNNFYLQPNQNWHETDIWYLKTHCGLNRVGNFMKDIGQKVKVKLSDKPVSNINPINQESSVVLTEITGSHINFNTNTIAMQDINMVQGIQD</sequence>
<protein>
    <submittedName>
        <fullName evidence="1">41510_t:CDS:1</fullName>
    </submittedName>
</protein>
<reference evidence="1 2" key="1">
    <citation type="submission" date="2021-06" db="EMBL/GenBank/DDBJ databases">
        <authorList>
            <person name="Kallberg Y."/>
            <person name="Tangrot J."/>
            <person name="Rosling A."/>
        </authorList>
    </citation>
    <scope>NUCLEOTIDE SEQUENCE [LARGE SCALE GENOMIC DNA]</scope>
    <source>
        <strain evidence="1 2">120-4 pot B 10/14</strain>
    </source>
</reference>
<keyword evidence="2" id="KW-1185">Reference proteome</keyword>
<name>A0ABN7VEH2_GIGMA</name>
<organism evidence="1 2">
    <name type="scientific">Gigaspora margarita</name>
    <dbReference type="NCBI Taxonomy" id="4874"/>
    <lineage>
        <taxon>Eukaryota</taxon>
        <taxon>Fungi</taxon>
        <taxon>Fungi incertae sedis</taxon>
        <taxon>Mucoromycota</taxon>
        <taxon>Glomeromycotina</taxon>
        <taxon>Glomeromycetes</taxon>
        <taxon>Diversisporales</taxon>
        <taxon>Gigasporaceae</taxon>
        <taxon>Gigaspora</taxon>
    </lineage>
</organism>
<accession>A0ABN7VEH2</accession>
<evidence type="ECO:0000313" key="1">
    <source>
        <dbReference type="EMBL" id="CAG8761917.1"/>
    </source>
</evidence>